<evidence type="ECO:0000313" key="2">
    <source>
        <dbReference type="Proteomes" id="UP000030170"/>
    </source>
</evidence>
<dbReference type="Pfam" id="PF02348">
    <property type="entry name" value="CTP_transf_3"/>
    <property type="match status" value="1"/>
</dbReference>
<proteinExistence type="predicted"/>
<sequence>MKIAATVQARLGSSRLPGKVLKPILGQPMLALQIERIRQSRLIDQIIIATSTEPQDDALATLAQQLGVACFRGSEQDVLGRVVGALQAFQVDVHVELLGDSPLPDPLLVDAMIGYYLKQADCYDYVTNGLKTTYPPGAEVAVYPTAVLVAAEQQATDAALREHVGIHIHQHPDHFRLCNLEAPPWYHYPDLYLEVDTAEDFEVITAIYEHFYPQNPGFSLAQVIDFMIAHPKLVSRNQQVVRRWKVFRQE</sequence>
<dbReference type="Gene3D" id="3.90.550.10">
    <property type="entry name" value="Spore Coat Polysaccharide Biosynthesis Protein SpsA, Chain A"/>
    <property type="match status" value="1"/>
</dbReference>
<dbReference type="RefSeq" id="WP_036534295.1">
    <property type="nucleotide sequence ID" value="NZ_JJML01000030.1"/>
</dbReference>
<dbReference type="PANTHER" id="PTHR42866">
    <property type="entry name" value="3-DEOXY-MANNO-OCTULOSONATE CYTIDYLYLTRANSFERASE"/>
    <property type="match status" value="1"/>
</dbReference>
<comment type="caution">
    <text evidence="1">The sequence shown here is derived from an EMBL/GenBank/DDBJ whole genome shotgun (WGS) entry which is preliminary data.</text>
</comment>
<organism evidence="1 2">
    <name type="scientific">Neosynechococcus sphagnicola sy1</name>
    <dbReference type="NCBI Taxonomy" id="1497020"/>
    <lineage>
        <taxon>Bacteria</taxon>
        <taxon>Bacillati</taxon>
        <taxon>Cyanobacteriota</taxon>
        <taxon>Cyanophyceae</taxon>
        <taxon>Neosynechococcales</taxon>
        <taxon>Neosynechococcaceae</taxon>
        <taxon>Neosynechococcus</taxon>
    </lineage>
</organism>
<dbReference type="InterPro" id="IPR029044">
    <property type="entry name" value="Nucleotide-diphossugar_trans"/>
</dbReference>
<dbReference type="EMBL" id="JJML01000030">
    <property type="protein sequence ID" value="KGF72297.1"/>
    <property type="molecule type" value="Genomic_DNA"/>
</dbReference>
<dbReference type="AlphaFoldDB" id="A0A098TKC6"/>
<dbReference type="GO" id="GO:0005829">
    <property type="term" value="C:cytosol"/>
    <property type="evidence" value="ECO:0007669"/>
    <property type="project" value="TreeGrafter"/>
</dbReference>
<name>A0A098TKC6_9CYAN</name>
<protein>
    <recommendedName>
        <fullName evidence="3">Spore coat protein</fullName>
    </recommendedName>
</protein>
<reference evidence="1 2" key="1">
    <citation type="journal article" date="2014" name="Mol. Ecol.">
        <title>Evolution of Synechococcus.</title>
        <authorList>
            <person name="Dvorak P."/>
            <person name="Casamatta D."/>
            <person name="Hasler P."/>
            <person name="Poulickova A."/>
            <person name="Ondrej V."/>
            <person name="Sanges R."/>
        </authorList>
    </citation>
    <scope>NUCLEOTIDE SEQUENCE [LARGE SCALE GENOMIC DNA]</scope>
    <source>
        <strain evidence="1 2">CAUP A 1101</strain>
    </source>
</reference>
<evidence type="ECO:0000313" key="1">
    <source>
        <dbReference type="EMBL" id="KGF72297.1"/>
    </source>
</evidence>
<evidence type="ECO:0008006" key="3">
    <source>
        <dbReference type="Google" id="ProtNLM"/>
    </source>
</evidence>
<gene>
    <name evidence="1" type="ORF">DO97_10845</name>
</gene>
<dbReference type="OrthoDB" id="9815559at2"/>
<dbReference type="STRING" id="1497020.DO97_10845"/>
<dbReference type="CDD" id="cd02518">
    <property type="entry name" value="GT2_SpsF"/>
    <property type="match status" value="1"/>
</dbReference>
<dbReference type="SUPFAM" id="SSF53448">
    <property type="entry name" value="Nucleotide-diphospho-sugar transferases"/>
    <property type="match status" value="1"/>
</dbReference>
<dbReference type="Proteomes" id="UP000030170">
    <property type="component" value="Unassembled WGS sequence"/>
</dbReference>
<dbReference type="PANTHER" id="PTHR42866:SF1">
    <property type="entry name" value="SPORE COAT POLYSACCHARIDE BIOSYNTHESIS PROTEIN SPSF"/>
    <property type="match status" value="1"/>
</dbReference>
<keyword evidence="2" id="KW-1185">Reference proteome</keyword>
<dbReference type="InterPro" id="IPR003329">
    <property type="entry name" value="Cytidylyl_trans"/>
</dbReference>
<accession>A0A098TKC6</accession>